<dbReference type="PROSITE" id="PS50109">
    <property type="entry name" value="HIS_KIN"/>
    <property type="match status" value="1"/>
</dbReference>
<feature type="domain" description="Response regulatory" evidence="8">
    <location>
        <begin position="1138"/>
        <end position="1255"/>
    </location>
</feature>
<dbReference type="Proteomes" id="UP001500840">
    <property type="component" value="Unassembled WGS sequence"/>
</dbReference>
<dbReference type="InterPro" id="IPR035965">
    <property type="entry name" value="PAS-like_dom_sf"/>
</dbReference>
<feature type="domain" description="PAS" evidence="9">
    <location>
        <begin position="163"/>
        <end position="236"/>
    </location>
</feature>
<dbReference type="Gene3D" id="1.10.287.130">
    <property type="match status" value="1"/>
</dbReference>
<dbReference type="InterPro" id="IPR000014">
    <property type="entry name" value="PAS"/>
</dbReference>
<evidence type="ECO:0000259" key="10">
    <source>
        <dbReference type="PROSITE" id="PS50113"/>
    </source>
</evidence>
<keyword evidence="12" id="KW-1185">Reference proteome</keyword>
<gene>
    <name evidence="11" type="ORF">GCM10023156_24740</name>
</gene>
<dbReference type="Gene3D" id="2.10.70.100">
    <property type="match status" value="1"/>
</dbReference>
<evidence type="ECO:0000256" key="1">
    <source>
        <dbReference type="ARBA" id="ARBA00000085"/>
    </source>
</evidence>
<dbReference type="Gene3D" id="3.40.50.2300">
    <property type="match status" value="1"/>
</dbReference>
<dbReference type="Pfam" id="PF00989">
    <property type="entry name" value="PAS"/>
    <property type="match status" value="1"/>
</dbReference>
<evidence type="ECO:0000259" key="9">
    <source>
        <dbReference type="PROSITE" id="PS50112"/>
    </source>
</evidence>
<evidence type="ECO:0000256" key="2">
    <source>
        <dbReference type="ARBA" id="ARBA00012438"/>
    </source>
</evidence>
<keyword evidence="5" id="KW-0418">Kinase</keyword>
<feature type="domain" description="PAS" evidence="9">
    <location>
        <begin position="290"/>
        <end position="361"/>
    </location>
</feature>
<evidence type="ECO:0000256" key="6">
    <source>
        <dbReference type="PROSITE-ProRule" id="PRU00169"/>
    </source>
</evidence>
<sequence>MSPEEFAALANRFSEAALLVSRDGIVLAANRQFLRFEITGSSNTGSSNTGSSNTGASILGARLTELASTAEDEVNSYLRDCARNRDPIVGVLTFKTQQGQERAFRCDGALLHFDPDRSNTQLMIKLVPRDESTTQFAVLNQKIADLIEEMQRRKHLQHELMAQRESLRVTLASIGDGVIVSDTEGLVTFMNPIAETLTGWQQDQAVGQPVEQVFQIVDETTRQPQQNPATRALRERRIVGLANHSILISKDSSERPIDDSAAPIQDREGEILGVVLVFRDVSERRAAEIEQGRLAALVDSSEDAILGLTFSGVVTDWNAGAEKLFGFSAEETVGQSISSTIAPAEAKEEVLETLRRVQQGDRVEPFEAIRLRKDGQMVPVEIRISPIRDSEGNVVGASAIDRDISQQKAAELRRNARMAVAQVIADQKNDDQAIKEILAILGSTLNWDAVCFWSPDSDPERLKLSQAWCSPESDLAAKMNGSPSRTCQLGSGLAGHVAQNGDPLWISDIASDERFGHESSAMQSGLHAALAYPVRIDGTSFGVIELHSGEVRPCDEELIEMMGTVVSQLGQFLERCHAERKLRLSQQELVDSEERLRLALDAGRMGSWEWKIPSGTVIWSSTLEKIHGIAAGSFAGSFDAFQRDIYPEDRDRVLNVIQNTVEQGHLHHLEYRIVWPDGSVHWLESRGSLFRDDAGNPVRMIGVCSDITERKHLEQTLRFLAESSKSLSTLVDYRSTLQKVASLSVPDFADWCTVDMLEAEGSVQRLAVAHADPNKVALAEELHRRYPPQADAEYGVMKVLRTGEAELMPEVPDSLLETAAQNDEHLAMLRQLSLTSYMCVPLRVKGSVLGVVTFVGAESGRRYSETDLAMAADLAHRAAIAIQNALLYQQVREADRRKDEFLAMLAHELRNPLAPIRSGLDLLAMDSAGHREIVELMQDQVEHVVRLVDDLLDVSRIMRGKVELRKETVKLADLVKRSVHAVQSTVDGRHQKLNVHVATDPMHVNVDPVRIVQVIENLLTNASKYMDSGGKIDLTVERHEGTAVVTVQDTGVGIEKELLPQVFDLFTQSSRSLDRSQGGLGIGLTLVQRLVEMHSGSVSAHSDGLGHGSTFVVHLPLVDAVGLASPQPRNDAKVAACRICVVDDNRSAAWLLKALLKKVGDHQVETAADGPTLLANIHEFQPQVVFLDIGLPGMDGHQIAREIRRQPEFDDVLLIALTGYGQEEDRKNSRAAGFDLHLVKPPSVDQIKGVFTHPKVVSLIAKTSS</sequence>
<name>A0ABP8MRC3_9BACT</name>
<dbReference type="InterPro" id="IPR011006">
    <property type="entry name" value="CheY-like_superfamily"/>
</dbReference>
<dbReference type="PROSITE" id="PS50113">
    <property type="entry name" value="PAC"/>
    <property type="match status" value="3"/>
</dbReference>
<dbReference type="InterPro" id="IPR001610">
    <property type="entry name" value="PAC"/>
</dbReference>
<dbReference type="RefSeq" id="WP_345322408.1">
    <property type="nucleotide sequence ID" value="NZ_BAABGA010000031.1"/>
</dbReference>
<feature type="modified residue" description="4-aspartylphosphate" evidence="6">
    <location>
        <position position="1188"/>
    </location>
</feature>
<dbReference type="CDD" id="cd17580">
    <property type="entry name" value="REC_2_DhkD-like"/>
    <property type="match status" value="1"/>
</dbReference>
<dbReference type="SUPFAM" id="SSF55781">
    <property type="entry name" value="GAF domain-like"/>
    <property type="match status" value="2"/>
</dbReference>
<protein>
    <recommendedName>
        <fullName evidence="2">histidine kinase</fullName>
        <ecNumber evidence="2">2.7.13.3</ecNumber>
    </recommendedName>
</protein>
<dbReference type="SUPFAM" id="SSF55874">
    <property type="entry name" value="ATPase domain of HSP90 chaperone/DNA topoisomerase II/histidine kinase"/>
    <property type="match status" value="1"/>
</dbReference>
<dbReference type="Pfam" id="PF00512">
    <property type="entry name" value="HisKA"/>
    <property type="match status" value="1"/>
</dbReference>
<feature type="domain" description="PAC" evidence="10">
    <location>
        <begin position="241"/>
        <end position="293"/>
    </location>
</feature>
<dbReference type="Gene3D" id="3.30.450.40">
    <property type="match status" value="2"/>
</dbReference>
<dbReference type="Pfam" id="PF08447">
    <property type="entry name" value="PAS_3"/>
    <property type="match status" value="1"/>
</dbReference>
<evidence type="ECO:0000256" key="4">
    <source>
        <dbReference type="ARBA" id="ARBA00022679"/>
    </source>
</evidence>
<dbReference type="Gene3D" id="3.30.450.20">
    <property type="entry name" value="PAS domain"/>
    <property type="match status" value="3"/>
</dbReference>
<dbReference type="SMART" id="SM00448">
    <property type="entry name" value="REC"/>
    <property type="match status" value="1"/>
</dbReference>
<dbReference type="SUPFAM" id="SSF55785">
    <property type="entry name" value="PYP-like sensor domain (PAS domain)"/>
    <property type="match status" value="3"/>
</dbReference>
<evidence type="ECO:0000313" key="12">
    <source>
        <dbReference type="Proteomes" id="UP001500840"/>
    </source>
</evidence>
<dbReference type="Pfam" id="PF13426">
    <property type="entry name" value="PAS_9"/>
    <property type="match status" value="1"/>
</dbReference>
<dbReference type="Pfam" id="PF01590">
    <property type="entry name" value="GAF"/>
    <property type="match status" value="1"/>
</dbReference>
<dbReference type="NCBIfam" id="TIGR00229">
    <property type="entry name" value="sensory_box"/>
    <property type="match status" value="3"/>
</dbReference>
<dbReference type="PRINTS" id="PR00344">
    <property type="entry name" value="BCTRLSENSOR"/>
</dbReference>
<dbReference type="PANTHER" id="PTHR43547:SF2">
    <property type="entry name" value="HYBRID SIGNAL TRANSDUCTION HISTIDINE KINASE C"/>
    <property type="match status" value="1"/>
</dbReference>
<dbReference type="InterPro" id="IPR013767">
    <property type="entry name" value="PAS_fold"/>
</dbReference>
<keyword evidence="3 6" id="KW-0597">Phosphoprotein</keyword>
<dbReference type="PANTHER" id="PTHR43547">
    <property type="entry name" value="TWO-COMPONENT HISTIDINE KINASE"/>
    <property type="match status" value="1"/>
</dbReference>
<keyword evidence="4" id="KW-0808">Transferase</keyword>
<dbReference type="EC" id="2.7.13.3" evidence="2"/>
<dbReference type="PROSITE" id="PS50112">
    <property type="entry name" value="PAS"/>
    <property type="match status" value="3"/>
</dbReference>
<dbReference type="InterPro" id="IPR000700">
    <property type="entry name" value="PAS-assoc_C"/>
</dbReference>
<dbReference type="Gene3D" id="3.30.565.10">
    <property type="entry name" value="Histidine kinase-like ATPase, C-terminal domain"/>
    <property type="match status" value="1"/>
</dbReference>
<dbReference type="InterPro" id="IPR004358">
    <property type="entry name" value="Sig_transdc_His_kin-like_C"/>
</dbReference>
<reference evidence="12" key="1">
    <citation type="journal article" date="2019" name="Int. J. Syst. Evol. Microbiol.">
        <title>The Global Catalogue of Microorganisms (GCM) 10K type strain sequencing project: providing services to taxonomists for standard genome sequencing and annotation.</title>
        <authorList>
            <consortium name="The Broad Institute Genomics Platform"/>
            <consortium name="The Broad Institute Genome Sequencing Center for Infectious Disease"/>
            <person name="Wu L."/>
            <person name="Ma J."/>
        </authorList>
    </citation>
    <scope>NUCLEOTIDE SEQUENCE [LARGE SCALE GENOMIC DNA]</scope>
    <source>
        <strain evidence="12">JCM 17759</strain>
    </source>
</reference>
<feature type="domain" description="PAS" evidence="9">
    <location>
        <begin position="592"/>
        <end position="664"/>
    </location>
</feature>
<comment type="caution">
    <text evidence="11">The sequence shown here is derived from an EMBL/GenBank/DDBJ whole genome shotgun (WGS) entry which is preliminary data.</text>
</comment>
<feature type="domain" description="Histidine kinase" evidence="7">
    <location>
        <begin position="904"/>
        <end position="1119"/>
    </location>
</feature>
<dbReference type="CDD" id="cd00130">
    <property type="entry name" value="PAS"/>
    <property type="match status" value="3"/>
</dbReference>
<dbReference type="Pfam" id="PF00072">
    <property type="entry name" value="Response_reg"/>
    <property type="match status" value="1"/>
</dbReference>
<dbReference type="EMBL" id="BAABGA010000031">
    <property type="protein sequence ID" value="GAA4453579.1"/>
    <property type="molecule type" value="Genomic_DNA"/>
</dbReference>
<accession>A0ABP8MRC3</accession>
<organism evidence="11 12">
    <name type="scientific">Novipirellula rosea</name>
    <dbReference type="NCBI Taxonomy" id="1031540"/>
    <lineage>
        <taxon>Bacteria</taxon>
        <taxon>Pseudomonadati</taxon>
        <taxon>Planctomycetota</taxon>
        <taxon>Planctomycetia</taxon>
        <taxon>Pirellulales</taxon>
        <taxon>Pirellulaceae</taxon>
        <taxon>Novipirellula</taxon>
    </lineage>
</organism>
<dbReference type="InterPro" id="IPR036890">
    <property type="entry name" value="HATPase_C_sf"/>
</dbReference>
<evidence type="ECO:0000259" key="7">
    <source>
        <dbReference type="PROSITE" id="PS50109"/>
    </source>
</evidence>
<dbReference type="Pfam" id="PF13185">
    <property type="entry name" value="GAF_2"/>
    <property type="match status" value="1"/>
</dbReference>
<dbReference type="PROSITE" id="PS50110">
    <property type="entry name" value="RESPONSE_REGULATORY"/>
    <property type="match status" value="1"/>
</dbReference>
<dbReference type="InterPro" id="IPR003594">
    <property type="entry name" value="HATPase_dom"/>
</dbReference>
<feature type="domain" description="PAC" evidence="10">
    <location>
        <begin position="364"/>
        <end position="416"/>
    </location>
</feature>
<dbReference type="SMART" id="SM00086">
    <property type="entry name" value="PAC"/>
    <property type="match status" value="3"/>
</dbReference>
<dbReference type="InterPro" id="IPR003018">
    <property type="entry name" value="GAF"/>
</dbReference>
<evidence type="ECO:0000313" key="11">
    <source>
        <dbReference type="EMBL" id="GAA4453579.1"/>
    </source>
</evidence>
<comment type="catalytic activity">
    <reaction evidence="1">
        <text>ATP + protein L-histidine = ADP + protein N-phospho-L-histidine.</text>
        <dbReference type="EC" id="2.7.13.3"/>
    </reaction>
</comment>
<evidence type="ECO:0000259" key="8">
    <source>
        <dbReference type="PROSITE" id="PS50110"/>
    </source>
</evidence>
<dbReference type="CDD" id="cd00082">
    <property type="entry name" value="HisKA"/>
    <property type="match status" value="1"/>
</dbReference>
<feature type="domain" description="PAC" evidence="10">
    <location>
        <begin position="667"/>
        <end position="719"/>
    </location>
</feature>
<evidence type="ECO:0000256" key="3">
    <source>
        <dbReference type="ARBA" id="ARBA00022553"/>
    </source>
</evidence>
<dbReference type="SMART" id="SM00387">
    <property type="entry name" value="HATPase_c"/>
    <property type="match status" value="1"/>
</dbReference>
<dbReference type="InterPro" id="IPR003661">
    <property type="entry name" value="HisK_dim/P_dom"/>
</dbReference>
<dbReference type="SUPFAM" id="SSF52172">
    <property type="entry name" value="CheY-like"/>
    <property type="match status" value="1"/>
</dbReference>
<dbReference type="InterPro" id="IPR001789">
    <property type="entry name" value="Sig_transdc_resp-reg_receiver"/>
</dbReference>
<dbReference type="SMART" id="SM00065">
    <property type="entry name" value="GAF"/>
    <property type="match status" value="2"/>
</dbReference>
<dbReference type="SMART" id="SM00388">
    <property type="entry name" value="HisKA"/>
    <property type="match status" value="1"/>
</dbReference>
<evidence type="ECO:0000256" key="5">
    <source>
        <dbReference type="ARBA" id="ARBA00022777"/>
    </source>
</evidence>
<dbReference type="InterPro" id="IPR013655">
    <property type="entry name" value="PAS_fold_3"/>
</dbReference>
<dbReference type="SMART" id="SM00091">
    <property type="entry name" value="PAS"/>
    <property type="match status" value="3"/>
</dbReference>
<dbReference type="InterPro" id="IPR029016">
    <property type="entry name" value="GAF-like_dom_sf"/>
</dbReference>
<dbReference type="InterPro" id="IPR005467">
    <property type="entry name" value="His_kinase_dom"/>
</dbReference>
<dbReference type="Pfam" id="PF02518">
    <property type="entry name" value="HATPase_c"/>
    <property type="match status" value="1"/>
</dbReference>
<proteinExistence type="predicted"/>